<evidence type="ECO:0000313" key="4">
    <source>
        <dbReference type="EMBL" id="CAG9790627.1"/>
    </source>
</evidence>
<feature type="signal peptide" evidence="2">
    <location>
        <begin position="1"/>
        <end position="24"/>
    </location>
</feature>
<dbReference type="InterPro" id="IPR007123">
    <property type="entry name" value="Gelsolin-like_dom"/>
</dbReference>
<dbReference type="AlphaFoldDB" id="A0A9N9WFD9"/>
<name>A0A9N9WFD9_9NEOP</name>
<gene>
    <name evidence="4" type="ORF">DIATSA_LOCUS8291</name>
</gene>
<dbReference type="InterPro" id="IPR029006">
    <property type="entry name" value="ADF-H/Gelsolin-like_dom_sf"/>
</dbReference>
<dbReference type="GO" id="GO:0008154">
    <property type="term" value="P:actin polymerization or depolymerization"/>
    <property type="evidence" value="ECO:0007669"/>
    <property type="project" value="TreeGrafter"/>
</dbReference>
<dbReference type="GO" id="GO:0051015">
    <property type="term" value="F:actin filament binding"/>
    <property type="evidence" value="ECO:0007669"/>
    <property type="project" value="InterPro"/>
</dbReference>
<dbReference type="OrthoDB" id="6375767at2759"/>
<protein>
    <recommendedName>
        <fullName evidence="3">Gelsolin-like domain-containing protein</fullName>
    </recommendedName>
</protein>
<dbReference type="FunFam" id="3.40.20.10:FF:000002">
    <property type="entry name" value="Gelsolin"/>
    <property type="match status" value="1"/>
</dbReference>
<evidence type="ECO:0000256" key="2">
    <source>
        <dbReference type="SAM" id="SignalP"/>
    </source>
</evidence>
<dbReference type="CDD" id="cd11290">
    <property type="entry name" value="gelsolin_S1_like"/>
    <property type="match status" value="1"/>
</dbReference>
<reference evidence="4" key="2">
    <citation type="submission" date="2022-10" db="EMBL/GenBank/DDBJ databases">
        <authorList>
            <consortium name="ENA_rothamsted_submissions"/>
            <consortium name="culmorum"/>
            <person name="King R."/>
        </authorList>
    </citation>
    <scope>NUCLEOTIDE SEQUENCE</scope>
</reference>
<dbReference type="GO" id="GO:0015629">
    <property type="term" value="C:actin cytoskeleton"/>
    <property type="evidence" value="ECO:0007669"/>
    <property type="project" value="TreeGrafter"/>
</dbReference>
<evidence type="ECO:0000256" key="1">
    <source>
        <dbReference type="ARBA" id="ARBA00022737"/>
    </source>
</evidence>
<keyword evidence="2" id="KW-0732">Signal</keyword>
<organism evidence="4 5">
    <name type="scientific">Diatraea saccharalis</name>
    <name type="common">sugarcane borer</name>
    <dbReference type="NCBI Taxonomy" id="40085"/>
    <lineage>
        <taxon>Eukaryota</taxon>
        <taxon>Metazoa</taxon>
        <taxon>Ecdysozoa</taxon>
        <taxon>Arthropoda</taxon>
        <taxon>Hexapoda</taxon>
        <taxon>Insecta</taxon>
        <taxon>Pterygota</taxon>
        <taxon>Neoptera</taxon>
        <taxon>Endopterygota</taxon>
        <taxon>Lepidoptera</taxon>
        <taxon>Glossata</taxon>
        <taxon>Ditrysia</taxon>
        <taxon>Pyraloidea</taxon>
        <taxon>Crambidae</taxon>
        <taxon>Crambinae</taxon>
        <taxon>Diatraea</taxon>
    </lineage>
</organism>
<feature type="domain" description="Gelsolin-like" evidence="3">
    <location>
        <begin position="72"/>
        <end position="153"/>
    </location>
</feature>
<dbReference type="PRINTS" id="PR00597">
    <property type="entry name" value="GELSOLIN"/>
</dbReference>
<proteinExistence type="predicted"/>
<accession>A0A9N9WFD9</accession>
<dbReference type="Pfam" id="PF00626">
    <property type="entry name" value="Gelsolin"/>
    <property type="match status" value="3"/>
</dbReference>
<keyword evidence="1" id="KW-0677">Repeat</keyword>
<dbReference type="Gene3D" id="3.40.20.10">
    <property type="entry name" value="Severin"/>
    <property type="match status" value="3"/>
</dbReference>
<feature type="domain" description="Gelsolin-like" evidence="3">
    <location>
        <begin position="320"/>
        <end position="389"/>
    </location>
</feature>
<feature type="chain" id="PRO_5040402393" description="Gelsolin-like domain-containing protein" evidence="2">
    <location>
        <begin position="25"/>
        <end position="407"/>
    </location>
</feature>
<dbReference type="GO" id="GO:0051014">
    <property type="term" value="P:actin filament severing"/>
    <property type="evidence" value="ECO:0007669"/>
    <property type="project" value="TreeGrafter"/>
</dbReference>
<feature type="domain" description="Gelsolin-like" evidence="3">
    <location>
        <begin position="199"/>
        <end position="260"/>
    </location>
</feature>
<evidence type="ECO:0000313" key="5">
    <source>
        <dbReference type="Proteomes" id="UP001153714"/>
    </source>
</evidence>
<sequence>MFFFFRMKLIFAWCLLALAAVIEARVTATQKPVSAQITSLTDKDARNKARLHSAFANAGQRAGVEIWRIETFNPVAVSQNDYGKFYKGDSYIILKTTADKRNNLSHDIHYWIGSESTQDESGAAAILTVGLDDKFNGAAVQHREAMGYESQLFKSYFPNGIKYLDGGVATGFKHVTTNAGAAKRLFQVKGKKNIRIRQVDPLISSMNEGDCFILDVDQTILVYVGKKAKNVEKLKAISFANQIRDQDHNGRGRVEIIDQYSSEVDVQKFFTALGSGAPNTVPEEAAGGDDQTFEKNEEQTVLLSEISDASGKMKANALTKPYKQEQLKPTESYILDTVSGSIYVWTGKQSSEREKSEALTKAQQTLVSKNYPSWVQVIKVPQGTEPAAFKQYFATWRDVGMSHSRII</sequence>
<dbReference type="InterPro" id="IPR007122">
    <property type="entry name" value="Villin/Gelsolin"/>
</dbReference>
<dbReference type="SMART" id="SM00262">
    <property type="entry name" value="GEL"/>
    <property type="match status" value="3"/>
</dbReference>
<reference evidence="4" key="1">
    <citation type="submission" date="2021-12" db="EMBL/GenBank/DDBJ databases">
        <authorList>
            <person name="King R."/>
        </authorList>
    </citation>
    <scope>NUCLEOTIDE SEQUENCE</scope>
</reference>
<dbReference type="GO" id="GO:0051016">
    <property type="term" value="P:barbed-end actin filament capping"/>
    <property type="evidence" value="ECO:0007669"/>
    <property type="project" value="TreeGrafter"/>
</dbReference>
<dbReference type="PANTHER" id="PTHR11977">
    <property type="entry name" value="VILLIN"/>
    <property type="match status" value="1"/>
</dbReference>
<dbReference type="CDD" id="cd11289">
    <property type="entry name" value="gelsolin_S2_like"/>
    <property type="match status" value="1"/>
</dbReference>
<dbReference type="SUPFAM" id="SSF55753">
    <property type="entry name" value="Actin depolymerizing proteins"/>
    <property type="match status" value="3"/>
</dbReference>
<dbReference type="GO" id="GO:0005546">
    <property type="term" value="F:phosphatidylinositol-4,5-bisphosphate binding"/>
    <property type="evidence" value="ECO:0007669"/>
    <property type="project" value="TreeGrafter"/>
</dbReference>
<dbReference type="Proteomes" id="UP001153714">
    <property type="component" value="Chromosome 23"/>
</dbReference>
<keyword evidence="5" id="KW-1185">Reference proteome</keyword>
<dbReference type="PANTHER" id="PTHR11977:SF123">
    <property type="entry name" value="GELSOLIN"/>
    <property type="match status" value="1"/>
</dbReference>
<evidence type="ECO:0000259" key="3">
    <source>
        <dbReference type="Pfam" id="PF00626"/>
    </source>
</evidence>
<dbReference type="GO" id="GO:0005737">
    <property type="term" value="C:cytoplasm"/>
    <property type="evidence" value="ECO:0007669"/>
    <property type="project" value="TreeGrafter"/>
</dbReference>
<dbReference type="EMBL" id="OU893354">
    <property type="protein sequence ID" value="CAG9790627.1"/>
    <property type="molecule type" value="Genomic_DNA"/>
</dbReference>